<proteinExistence type="predicted"/>
<dbReference type="PANTHER" id="PTHR45910:SF1">
    <property type="entry name" value="N-ALPHA-ACETYLTRANSFERASE 20"/>
    <property type="match status" value="1"/>
</dbReference>
<accession>A0A6A6H8W7</accession>
<dbReference type="Gene3D" id="3.40.630.30">
    <property type="match status" value="1"/>
</dbReference>
<dbReference type="Pfam" id="PF00583">
    <property type="entry name" value="Acetyltransf_1"/>
    <property type="match status" value="1"/>
</dbReference>
<feature type="domain" description="N-acetyltransferase" evidence="3">
    <location>
        <begin position="1"/>
        <end position="167"/>
    </location>
</feature>
<dbReference type="EMBL" id="ML991799">
    <property type="protein sequence ID" value="KAF2234319.1"/>
    <property type="molecule type" value="Genomic_DNA"/>
</dbReference>
<sequence length="190" mass="22265">MSLRAMRVQDLWNLAPCNLDPLTETYSYSFYCDYMIKWPLLCRVLEGPSGTIEAYILGKVEDSPFPPPNPPYDPDTNTDDRYLPWHAHITAVTVAPKYRRMGHATRLVRALEKAADVQNAWFVDLFVRVDNKVAIEFYKKLGYSVFRRIPGYYNEKDDAFDMRKPLKRDKDRKHIRENGENNIVDAEDVW</sequence>
<dbReference type="GO" id="GO:0004596">
    <property type="term" value="F:protein-N-terminal amino-acid acetyltransferase activity"/>
    <property type="evidence" value="ECO:0007669"/>
    <property type="project" value="TreeGrafter"/>
</dbReference>
<dbReference type="GO" id="GO:0031416">
    <property type="term" value="C:NatB complex"/>
    <property type="evidence" value="ECO:0007669"/>
    <property type="project" value="TreeGrafter"/>
</dbReference>
<dbReference type="PANTHER" id="PTHR45910">
    <property type="entry name" value="N-ALPHA-ACETYLTRANSFERASE 20"/>
    <property type="match status" value="1"/>
</dbReference>
<dbReference type="InterPro" id="IPR051646">
    <property type="entry name" value="NatB_acetyltransferase_subunit"/>
</dbReference>
<dbReference type="CDD" id="cd04301">
    <property type="entry name" value="NAT_SF"/>
    <property type="match status" value="1"/>
</dbReference>
<dbReference type="PROSITE" id="PS51186">
    <property type="entry name" value="GNAT"/>
    <property type="match status" value="1"/>
</dbReference>
<evidence type="ECO:0000256" key="2">
    <source>
        <dbReference type="ARBA" id="ARBA00023315"/>
    </source>
</evidence>
<dbReference type="OrthoDB" id="10264728at2759"/>
<keyword evidence="1 4" id="KW-0808">Transferase</keyword>
<dbReference type="SUPFAM" id="SSF55729">
    <property type="entry name" value="Acyl-CoA N-acyltransferases (Nat)"/>
    <property type="match status" value="1"/>
</dbReference>
<evidence type="ECO:0000259" key="3">
    <source>
        <dbReference type="PROSITE" id="PS51186"/>
    </source>
</evidence>
<evidence type="ECO:0000256" key="1">
    <source>
        <dbReference type="ARBA" id="ARBA00022679"/>
    </source>
</evidence>
<evidence type="ECO:0000313" key="5">
    <source>
        <dbReference type="Proteomes" id="UP000800092"/>
    </source>
</evidence>
<keyword evidence="2 4" id="KW-0012">Acyltransferase</keyword>
<keyword evidence="5" id="KW-1185">Reference proteome</keyword>
<dbReference type="Proteomes" id="UP000800092">
    <property type="component" value="Unassembled WGS sequence"/>
</dbReference>
<evidence type="ECO:0000313" key="4">
    <source>
        <dbReference type="EMBL" id="KAF2234319.1"/>
    </source>
</evidence>
<dbReference type="InterPro" id="IPR000182">
    <property type="entry name" value="GNAT_dom"/>
</dbReference>
<name>A0A6A6H8W7_VIRVR</name>
<reference evidence="4" key="1">
    <citation type="journal article" date="2020" name="Stud. Mycol.">
        <title>101 Dothideomycetes genomes: a test case for predicting lifestyles and emergence of pathogens.</title>
        <authorList>
            <person name="Haridas S."/>
            <person name="Albert R."/>
            <person name="Binder M."/>
            <person name="Bloem J."/>
            <person name="Labutti K."/>
            <person name="Salamov A."/>
            <person name="Andreopoulos B."/>
            <person name="Baker S."/>
            <person name="Barry K."/>
            <person name="Bills G."/>
            <person name="Bluhm B."/>
            <person name="Cannon C."/>
            <person name="Castanera R."/>
            <person name="Culley D."/>
            <person name="Daum C."/>
            <person name="Ezra D."/>
            <person name="Gonzalez J."/>
            <person name="Henrissat B."/>
            <person name="Kuo A."/>
            <person name="Liang C."/>
            <person name="Lipzen A."/>
            <person name="Lutzoni F."/>
            <person name="Magnuson J."/>
            <person name="Mondo S."/>
            <person name="Nolan M."/>
            <person name="Ohm R."/>
            <person name="Pangilinan J."/>
            <person name="Park H.-J."/>
            <person name="Ramirez L."/>
            <person name="Alfaro M."/>
            <person name="Sun H."/>
            <person name="Tritt A."/>
            <person name="Yoshinaga Y."/>
            <person name="Zwiers L.-H."/>
            <person name="Turgeon B."/>
            <person name="Goodwin S."/>
            <person name="Spatafora J."/>
            <person name="Crous P."/>
            <person name="Grigoriev I."/>
        </authorList>
    </citation>
    <scope>NUCLEOTIDE SEQUENCE</scope>
    <source>
        <strain evidence="4">Tuck. ex Michener</strain>
    </source>
</reference>
<gene>
    <name evidence="4" type="ORF">EV356DRAFT_446813</name>
</gene>
<dbReference type="AlphaFoldDB" id="A0A6A6H8W7"/>
<dbReference type="InterPro" id="IPR016181">
    <property type="entry name" value="Acyl_CoA_acyltransferase"/>
</dbReference>
<organism evidence="4 5">
    <name type="scientific">Viridothelium virens</name>
    <name type="common">Speckled blister lichen</name>
    <name type="synonym">Trypethelium virens</name>
    <dbReference type="NCBI Taxonomy" id="1048519"/>
    <lineage>
        <taxon>Eukaryota</taxon>
        <taxon>Fungi</taxon>
        <taxon>Dikarya</taxon>
        <taxon>Ascomycota</taxon>
        <taxon>Pezizomycotina</taxon>
        <taxon>Dothideomycetes</taxon>
        <taxon>Dothideomycetes incertae sedis</taxon>
        <taxon>Trypetheliales</taxon>
        <taxon>Trypetheliaceae</taxon>
        <taxon>Viridothelium</taxon>
    </lineage>
</organism>
<protein>
    <submittedName>
        <fullName evidence="4">Acyl-CoA N-acyltransferase</fullName>
    </submittedName>
</protein>